<dbReference type="EMBL" id="CALNXK010000412">
    <property type="protein sequence ID" value="CAH3185131.1"/>
    <property type="molecule type" value="Genomic_DNA"/>
</dbReference>
<dbReference type="InterPro" id="IPR035901">
    <property type="entry name" value="GIY-YIG_endonuc_sf"/>
</dbReference>
<reference evidence="1 2" key="1">
    <citation type="submission" date="2022-05" db="EMBL/GenBank/DDBJ databases">
        <authorList>
            <consortium name="Genoscope - CEA"/>
            <person name="William W."/>
        </authorList>
    </citation>
    <scope>NUCLEOTIDE SEQUENCE [LARGE SCALE GENOMIC DNA]</scope>
</reference>
<keyword evidence="2" id="KW-1185">Reference proteome</keyword>
<name>A0ABN8S095_9CNID</name>
<dbReference type="Proteomes" id="UP001159405">
    <property type="component" value="Unassembled WGS sequence"/>
</dbReference>
<evidence type="ECO:0000313" key="1">
    <source>
        <dbReference type="EMBL" id="CAH3185131.1"/>
    </source>
</evidence>
<organism evidence="1 2">
    <name type="scientific">Porites lobata</name>
    <dbReference type="NCBI Taxonomy" id="104759"/>
    <lineage>
        <taxon>Eukaryota</taxon>
        <taxon>Metazoa</taxon>
        <taxon>Cnidaria</taxon>
        <taxon>Anthozoa</taxon>
        <taxon>Hexacorallia</taxon>
        <taxon>Scleractinia</taxon>
        <taxon>Fungiina</taxon>
        <taxon>Poritidae</taxon>
        <taxon>Porites</taxon>
    </lineage>
</organism>
<feature type="non-terminal residue" evidence="1">
    <location>
        <position position="1"/>
    </location>
</feature>
<comment type="caution">
    <text evidence="1">The sequence shown here is derived from an EMBL/GenBank/DDBJ whole genome shotgun (WGS) entry which is preliminary data.</text>
</comment>
<evidence type="ECO:0000313" key="2">
    <source>
        <dbReference type="Proteomes" id="UP001159405"/>
    </source>
</evidence>
<accession>A0ABN8S095</accession>
<protein>
    <recommendedName>
        <fullName evidence="3">GIY-YIG domain-containing protein</fullName>
    </recommendedName>
</protein>
<evidence type="ECO:0008006" key="3">
    <source>
        <dbReference type="Google" id="ProtNLM"/>
    </source>
</evidence>
<gene>
    <name evidence="1" type="ORF">PLOB_00032136</name>
</gene>
<dbReference type="Gene3D" id="3.40.1440.10">
    <property type="entry name" value="GIY-YIG endonuclease"/>
    <property type="match status" value="1"/>
</dbReference>
<proteinExistence type="predicted"/>
<sequence length="102" mass="12035">IIECRICRLQYVGKSETAFNLRLNNHRNHSKKGVNSCELSEHFLHNSRSHDFGKDVTITVIEQIKRSNMTIERKKEILRAREIFWESRLNTLQPNGLNKRMG</sequence>